<dbReference type="OrthoDB" id="7964316at2759"/>
<proteinExistence type="predicted"/>
<accession>A0A8J2MK79</accession>
<dbReference type="AlphaFoldDB" id="A0A8J2MK79"/>
<dbReference type="EMBL" id="CAJNRD030001119">
    <property type="protein sequence ID" value="CAG5090620.1"/>
    <property type="molecule type" value="Genomic_DNA"/>
</dbReference>
<evidence type="ECO:0000313" key="2">
    <source>
        <dbReference type="Proteomes" id="UP000786811"/>
    </source>
</evidence>
<comment type="caution">
    <text evidence="1">The sequence shown here is derived from an EMBL/GenBank/DDBJ whole genome shotgun (WGS) entry which is preliminary data.</text>
</comment>
<organism evidence="1 2">
    <name type="scientific">Cotesia congregata</name>
    <name type="common">Parasitoid wasp</name>
    <name type="synonym">Apanteles congregatus</name>
    <dbReference type="NCBI Taxonomy" id="51543"/>
    <lineage>
        <taxon>Eukaryota</taxon>
        <taxon>Metazoa</taxon>
        <taxon>Ecdysozoa</taxon>
        <taxon>Arthropoda</taxon>
        <taxon>Hexapoda</taxon>
        <taxon>Insecta</taxon>
        <taxon>Pterygota</taxon>
        <taxon>Neoptera</taxon>
        <taxon>Endopterygota</taxon>
        <taxon>Hymenoptera</taxon>
        <taxon>Apocrita</taxon>
        <taxon>Ichneumonoidea</taxon>
        <taxon>Braconidae</taxon>
        <taxon>Microgastrinae</taxon>
        <taxon>Cotesia</taxon>
    </lineage>
</organism>
<name>A0A8J2MK79_COTCN</name>
<keyword evidence="2" id="KW-1185">Reference proteome</keyword>
<protein>
    <submittedName>
        <fullName evidence="1">Uncharacterized protein</fullName>
    </submittedName>
</protein>
<dbReference type="Proteomes" id="UP000786811">
    <property type="component" value="Unassembled WGS sequence"/>
</dbReference>
<gene>
    <name evidence="1" type="ORF">HICCMSTLAB_LOCUS5698</name>
</gene>
<feature type="non-terminal residue" evidence="1">
    <location>
        <position position="312"/>
    </location>
</feature>
<reference evidence="1" key="1">
    <citation type="submission" date="2021-04" db="EMBL/GenBank/DDBJ databases">
        <authorList>
            <person name="Chebbi M.A.C M."/>
        </authorList>
    </citation>
    <scope>NUCLEOTIDE SEQUENCE</scope>
</reference>
<sequence length="312" mass="35901">MDDQEPASNNTCKVFKCHPMSKVPKIVICLICENVYHEADFNKYTKSQFVSEMLVICPKHHQDNLTVKLDYGLNMLDENARKIITQVKLYEKEDLRSELCNNLSLNQSKNLSDISALDLDELATTKMENELLRQINVKLQARNKFDYASIVKNNLQPKPEIPKILVKSKTNNNRETLGKVKNKITNDLAIPINNVREKADKLVSITCKNNNDVARAKSVLSDKMGVDYHVELEHLNLPKVKIINVDHDLSKEDLCEDISNRNFRESNCAFNIIADYKNTTDKRTLILEVTPETYLLLHNNGFKIYIGHQRCR</sequence>
<evidence type="ECO:0000313" key="1">
    <source>
        <dbReference type="EMBL" id="CAG5090620.1"/>
    </source>
</evidence>